<keyword evidence="13" id="KW-1185">Reference proteome</keyword>
<comment type="caution">
    <text evidence="12">The sequence shown here is derived from an EMBL/GenBank/DDBJ whole genome shotgun (WGS) entry which is preliminary data.</text>
</comment>
<evidence type="ECO:0000256" key="4">
    <source>
        <dbReference type="ARBA" id="ARBA00008655"/>
    </source>
</evidence>
<dbReference type="EC" id="2.3.1.51" evidence="5 9"/>
<reference evidence="12" key="1">
    <citation type="journal article" date="2018" name="Int. J. Syst. Evol. Microbiol.">
        <title>Neptunicella marina gen. nov., sp. nov., isolated from surface seawater.</title>
        <authorList>
            <person name="Liu X."/>
            <person name="Lai Q."/>
            <person name="Du Y."/>
            <person name="Zhang X."/>
            <person name="Liu Z."/>
            <person name="Sun F."/>
            <person name="Shao Z."/>
        </authorList>
    </citation>
    <scope>NUCLEOTIDE SEQUENCE</scope>
    <source>
        <strain evidence="12">S27-2</strain>
    </source>
</reference>
<dbReference type="GO" id="GO:0005886">
    <property type="term" value="C:plasma membrane"/>
    <property type="evidence" value="ECO:0007669"/>
    <property type="project" value="TreeGrafter"/>
</dbReference>
<dbReference type="AlphaFoldDB" id="A0A8J6M0U5"/>
<gene>
    <name evidence="12" type="ORF">H8B19_17715</name>
</gene>
<reference evidence="12" key="2">
    <citation type="submission" date="2020-08" db="EMBL/GenBank/DDBJ databases">
        <authorList>
            <person name="Lai Q."/>
        </authorList>
    </citation>
    <scope>NUCLEOTIDE SEQUENCE</scope>
    <source>
        <strain evidence="12">S27-2</strain>
    </source>
</reference>
<dbReference type="GO" id="GO:0006654">
    <property type="term" value="P:phosphatidic acid biosynthetic process"/>
    <property type="evidence" value="ECO:0007669"/>
    <property type="project" value="TreeGrafter"/>
</dbReference>
<comment type="similarity">
    <text evidence="4 9">Belongs to the 1-acyl-sn-glycerol-3-phosphate acyltransferase family.</text>
</comment>
<keyword evidence="8 9" id="KW-0012">Acyltransferase</keyword>
<evidence type="ECO:0000256" key="8">
    <source>
        <dbReference type="ARBA" id="ARBA00023315"/>
    </source>
</evidence>
<comment type="pathway">
    <text evidence="2">Phospholipid metabolism; CDP-diacylglycerol biosynthesis; CDP-diacylglycerol from sn-glycerol 3-phosphate: step 2/3.</text>
</comment>
<name>A0A8J6M0U5_9ALTE</name>
<keyword evidence="7 9" id="KW-0808">Transferase</keyword>
<dbReference type="PANTHER" id="PTHR10434">
    <property type="entry name" value="1-ACYL-SN-GLYCEROL-3-PHOSPHATE ACYLTRANSFERASE"/>
    <property type="match status" value="1"/>
</dbReference>
<keyword evidence="9" id="KW-0444">Lipid biosynthesis</keyword>
<dbReference type="Proteomes" id="UP000601768">
    <property type="component" value="Unassembled WGS sequence"/>
</dbReference>
<dbReference type="CDD" id="cd07989">
    <property type="entry name" value="LPLAT_AGPAT-like"/>
    <property type="match status" value="1"/>
</dbReference>
<evidence type="ECO:0000256" key="7">
    <source>
        <dbReference type="ARBA" id="ARBA00022679"/>
    </source>
</evidence>
<dbReference type="UniPathway" id="UPA00557">
    <property type="reaction ID" value="UER00613"/>
</dbReference>
<evidence type="ECO:0000313" key="13">
    <source>
        <dbReference type="Proteomes" id="UP000601768"/>
    </source>
</evidence>
<evidence type="ECO:0000259" key="11">
    <source>
        <dbReference type="SMART" id="SM00563"/>
    </source>
</evidence>
<dbReference type="InterPro" id="IPR002123">
    <property type="entry name" value="Plipid/glycerol_acylTrfase"/>
</dbReference>
<feature type="transmembrane region" description="Helical" evidence="10">
    <location>
        <begin position="6"/>
        <end position="27"/>
    </location>
</feature>
<dbReference type="Pfam" id="PF01553">
    <property type="entry name" value="Acyltransferase"/>
    <property type="match status" value="1"/>
</dbReference>
<dbReference type="GO" id="GO:0003841">
    <property type="term" value="F:1-acylglycerol-3-phosphate O-acyltransferase activity"/>
    <property type="evidence" value="ECO:0007669"/>
    <property type="project" value="UniProtKB-UniRule"/>
</dbReference>
<organism evidence="12 13">
    <name type="scientific">Neptunicella marina</name>
    <dbReference type="NCBI Taxonomy" id="2125989"/>
    <lineage>
        <taxon>Bacteria</taxon>
        <taxon>Pseudomonadati</taxon>
        <taxon>Pseudomonadota</taxon>
        <taxon>Gammaproteobacteria</taxon>
        <taxon>Alteromonadales</taxon>
        <taxon>Alteromonadaceae</taxon>
        <taxon>Neptunicella</taxon>
    </lineage>
</organism>
<keyword evidence="10" id="KW-0472">Membrane</keyword>
<comment type="domain">
    <text evidence="9">The HXXXXD motif is essential for acyltransferase activity and may constitute the binding site for the phosphate moiety of the glycerol-3-phosphate.</text>
</comment>
<evidence type="ECO:0000256" key="5">
    <source>
        <dbReference type="ARBA" id="ARBA00013211"/>
    </source>
</evidence>
<proteinExistence type="inferred from homology"/>
<dbReference type="RefSeq" id="WP_186508354.1">
    <property type="nucleotide sequence ID" value="NZ_JACNEP010000023.1"/>
</dbReference>
<dbReference type="GO" id="GO:0016024">
    <property type="term" value="P:CDP-diacylglycerol biosynthetic process"/>
    <property type="evidence" value="ECO:0007669"/>
    <property type="project" value="UniProtKB-UniPathway"/>
</dbReference>
<evidence type="ECO:0000256" key="6">
    <source>
        <dbReference type="ARBA" id="ARBA00016139"/>
    </source>
</evidence>
<evidence type="ECO:0000256" key="1">
    <source>
        <dbReference type="ARBA" id="ARBA00001141"/>
    </source>
</evidence>
<comment type="pathway">
    <text evidence="3">Lipid metabolism.</text>
</comment>
<feature type="domain" description="Phospholipid/glycerol acyltransferase" evidence="11">
    <location>
        <begin position="67"/>
        <end position="182"/>
    </location>
</feature>
<evidence type="ECO:0000313" key="12">
    <source>
        <dbReference type="EMBL" id="MBC3767720.1"/>
    </source>
</evidence>
<dbReference type="EMBL" id="JACNEP010000023">
    <property type="protein sequence ID" value="MBC3767720.1"/>
    <property type="molecule type" value="Genomic_DNA"/>
</dbReference>
<dbReference type="PANTHER" id="PTHR10434:SF11">
    <property type="entry name" value="1-ACYL-SN-GLYCEROL-3-PHOSPHATE ACYLTRANSFERASE"/>
    <property type="match status" value="1"/>
</dbReference>
<accession>A0A8J6M0U5</accession>
<dbReference type="InterPro" id="IPR004552">
    <property type="entry name" value="AGP_acyltrans"/>
</dbReference>
<keyword evidence="10" id="KW-0812">Transmembrane</keyword>
<comment type="catalytic activity">
    <reaction evidence="1 9">
        <text>a 1-acyl-sn-glycero-3-phosphate + an acyl-CoA = a 1,2-diacyl-sn-glycero-3-phosphate + CoA</text>
        <dbReference type="Rhea" id="RHEA:19709"/>
        <dbReference type="ChEBI" id="CHEBI:57287"/>
        <dbReference type="ChEBI" id="CHEBI:57970"/>
        <dbReference type="ChEBI" id="CHEBI:58342"/>
        <dbReference type="ChEBI" id="CHEBI:58608"/>
        <dbReference type="EC" id="2.3.1.51"/>
    </reaction>
</comment>
<evidence type="ECO:0000256" key="10">
    <source>
        <dbReference type="SAM" id="Phobius"/>
    </source>
</evidence>
<protein>
    <recommendedName>
        <fullName evidence="6 9">1-acyl-sn-glycerol-3-phosphate acyltransferase</fullName>
        <ecNumber evidence="5 9">2.3.1.51</ecNumber>
    </recommendedName>
</protein>
<dbReference type="NCBIfam" id="TIGR00530">
    <property type="entry name" value="AGP_acyltrn"/>
    <property type="match status" value="1"/>
</dbReference>
<keyword evidence="9" id="KW-0443">Lipid metabolism</keyword>
<keyword evidence="9" id="KW-0594">Phospholipid biosynthesis</keyword>
<dbReference type="SMART" id="SM00563">
    <property type="entry name" value="PlsC"/>
    <property type="match status" value="1"/>
</dbReference>
<evidence type="ECO:0000256" key="2">
    <source>
        <dbReference type="ARBA" id="ARBA00004728"/>
    </source>
</evidence>
<keyword evidence="10" id="KW-1133">Transmembrane helix</keyword>
<evidence type="ECO:0000256" key="3">
    <source>
        <dbReference type="ARBA" id="ARBA00005189"/>
    </source>
</evidence>
<evidence type="ECO:0000256" key="9">
    <source>
        <dbReference type="RuleBase" id="RU361267"/>
    </source>
</evidence>
<keyword evidence="9" id="KW-1208">Phospholipid metabolism</keyword>
<sequence>MVALIRIPVIAVYFILINIFLIFMCLVRPFHRNNVCTAGRLYSTTARLFGLKLEFRIPDDVKQQGPFVFIGNHQNSFDIFTVCGAAQPGTVTIGKKSLKWIPIFGWVYWLSGNILIDRKNSNKARGTIDIAAQKIKQKKLSVWMFPEGTRSYGRGLLPFKTGAFKLAKLTNAPVVSICASNLHNKVKLNRWDNGTLIIDMAKPVIMDDSKSLKEWSQYFHDTMQQKIEQLDREVTTKKQA</sequence>
<dbReference type="SUPFAM" id="SSF69593">
    <property type="entry name" value="Glycerol-3-phosphate (1)-acyltransferase"/>
    <property type="match status" value="1"/>
</dbReference>